<dbReference type="InterPro" id="IPR020845">
    <property type="entry name" value="AMP-binding_CS"/>
</dbReference>
<comment type="similarity">
    <text evidence="1">Belongs to the ATP-dependent AMP-binding enzyme family.</text>
</comment>
<dbReference type="InterPro" id="IPR025110">
    <property type="entry name" value="AMP-bd_C"/>
</dbReference>
<dbReference type="SUPFAM" id="SSF56801">
    <property type="entry name" value="Acetyl-CoA synthetase-like"/>
    <property type="match status" value="1"/>
</dbReference>
<keyword evidence="6" id="KW-1185">Reference proteome</keyword>
<dbReference type="Pfam" id="PF13193">
    <property type="entry name" value="AMP-binding_C"/>
    <property type="match status" value="1"/>
</dbReference>
<reference evidence="5 6" key="1">
    <citation type="submission" date="2018-06" db="EMBL/GenBank/DDBJ databases">
        <authorList>
            <consortium name="Pathogen Informatics"/>
            <person name="Doyle S."/>
        </authorList>
    </citation>
    <scope>NUCLEOTIDE SEQUENCE [LARGE SCALE GENOMIC DNA]</scope>
    <source>
        <strain evidence="5 6">NCTC10821</strain>
    </source>
</reference>
<dbReference type="InterPro" id="IPR032387">
    <property type="entry name" value="ACAS_N"/>
</dbReference>
<dbReference type="FunFam" id="3.40.50.12780:FF:000011">
    <property type="entry name" value="Acetyl-coenzyme A synthetase 2-like, mitochondrial"/>
    <property type="match status" value="1"/>
</dbReference>
<dbReference type="GO" id="GO:0003987">
    <property type="term" value="F:acetate-CoA ligase activity"/>
    <property type="evidence" value="ECO:0007669"/>
    <property type="project" value="UniProtKB-EC"/>
</dbReference>
<dbReference type="InterPro" id="IPR000873">
    <property type="entry name" value="AMP-dep_synth/lig_dom"/>
</dbReference>
<keyword evidence="5" id="KW-0436">Ligase</keyword>
<feature type="domain" description="AMP-binding enzyme C-terminal" evidence="3">
    <location>
        <begin position="511"/>
        <end position="587"/>
    </location>
</feature>
<dbReference type="EC" id="6.2.1.1" evidence="5"/>
<dbReference type="PROSITE" id="PS00455">
    <property type="entry name" value="AMP_BINDING"/>
    <property type="match status" value="1"/>
</dbReference>
<dbReference type="NCBIfam" id="NF001208">
    <property type="entry name" value="PRK00174.1"/>
    <property type="match status" value="1"/>
</dbReference>
<name>A0A378TCE5_9MYCO</name>
<accession>A0A378TCE5</accession>
<feature type="domain" description="Acetyl-coenzyme A synthetase N-terminal" evidence="4">
    <location>
        <begin position="4"/>
        <end position="58"/>
    </location>
</feature>
<dbReference type="OrthoDB" id="9803968at2"/>
<dbReference type="Gene3D" id="3.40.50.12780">
    <property type="entry name" value="N-terminal domain of ligase-like"/>
    <property type="match status" value="1"/>
</dbReference>
<sequence length="623" mass="67167">MAGYSELFQASITDPARFWAQAAEAVTWTKAPQQVLDDTHPPQYRWFPDGELNTCANALDRHVAAGRGDQPALIYDSPVTGAKRVYTYAELLDRTARFAGVLRGLGVGVGDRVVVYLPMIPEAVITMLACARLGAVHSVVFGGFAPHELAVRIDDARPDVIVTASCGVEPTRTVEYKPLVDAAIARAEHPPRHCVVVQRDHHRCELIEGRDLDYATMMATAEPVDPVPVPATAPLYVLYTSGTTGKPKGIVRDNGGHAVALLWTMRHIYDVAPGEVFWAASDVGWVVGHSYIVYAPLLLGATTVLYEGKPVGTPDPGAFWRVITEYGVSVLFTAPTAIRAIRKEDPTGAFVARYDRSALRYLFVAGERLDPDTLHWAAEKLAIPVIDHWWQTETGWPISANPMGVEQFPVKAGSSTLPMPGYDVRILDPNGRECPPGVEGDVCIRLPLPPGTLAGIWGDEARFQRSYLSEHPGFYLTGDGGFIDADGYLFVMGRIDDVINVAGHRMSTGAIEEVLATHPAVAECAVIGVPDEIKGQVPRGLVVLKAGASAESLPEELIASVRAEIGAVAAFRLVDVVPALPKTRSGKILRKTLRGIAAGRDEPVPSTIEDPSVLETLGPILRG</sequence>
<dbReference type="InterPro" id="IPR045851">
    <property type="entry name" value="AMP-bd_C_sf"/>
</dbReference>
<dbReference type="EMBL" id="UGQT01000001">
    <property type="protein sequence ID" value="STZ58502.1"/>
    <property type="molecule type" value="Genomic_DNA"/>
</dbReference>
<organism evidence="5 6">
    <name type="scientific">Mycolicibacterium tokaiense</name>
    <dbReference type="NCBI Taxonomy" id="39695"/>
    <lineage>
        <taxon>Bacteria</taxon>
        <taxon>Bacillati</taxon>
        <taxon>Actinomycetota</taxon>
        <taxon>Actinomycetes</taxon>
        <taxon>Mycobacteriales</taxon>
        <taxon>Mycobacteriaceae</taxon>
        <taxon>Mycolicibacterium</taxon>
    </lineage>
</organism>
<dbReference type="Pfam" id="PF00501">
    <property type="entry name" value="AMP-binding"/>
    <property type="match status" value="1"/>
</dbReference>
<gene>
    <name evidence="5" type="primary">acsA_1</name>
    <name evidence="5" type="ORF">NCTC10821_02015</name>
</gene>
<protein>
    <submittedName>
        <fullName evidence="5">AMP-dependent synthetase and ligase</fullName>
        <ecNumber evidence="5">6.2.1.1</ecNumber>
    </submittedName>
</protein>
<evidence type="ECO:0000259" key="4">
    <source>
        <dbReference type="Pfam" id="PF16177"/>
    </source>
</evidence>
<dbReference type="Pfam" id="PF16177">
    <property type="entry name" value="ACAS_N"/>
    <property type="match status" value="1"/>
</dbReference>
<dbReference type="GO" id="GO:0070013">
    <property type="term" value="C:intracellular organelle lumen"/>
    <property type="evidence" value="ECO:0007669"/>
    <property type="project" value="UniProtKB-ARBA"/>
</dbReference>
<feature type="domain" description="AMP-dependent synthetase/ligase" evidence="2">
    <location>
        <begin position="62"/>
        <end position="447"/>
    </location>
</feature>
<dbReference type="Gene3D" id="3.30.300.30">
    <property type="match status" value="1"/>
</dbReference>
<dbReference type="InterPro" id="IPR042099">
    <property type="entry name" value="ANL_N_sf"/>
</dbReference>
<evidence type="ECO:0000256" key="1">
    <source>
        <dbReference type="ARBA" id="ARBA00006432"/>
    </source>
</evidence>
<evidence type="ECO:0000313" key="6">
    <source>
        <dbReference type="Proteomes" id="UP000254978"/>
    </source>
</evidence>
<dbReference type="RefSeq" id="WP_068915216.1">
    <property type="nucleotide sequence ID" value="NZ_AP022600.1"/>
</dbReference>
<dbReference type="PANTHER" id="PTHR43347:SF3">
    <property type="entry name" value="ACYL-COA SYNTHETASE SHORT-CHAIN FAMILY MEMBER 3, MITOCHONDRIAL"/>
    <property type="match status" value="1"/>
</dbReference>
<evidence type="ECO:0000259" key="2">
    <source>
        <dbReference type="Pfam" id="PF00501"/>
    </source>
</evidence>
<dbReference type="PANTHER" id="PTHR43347">
    <property type="entry name" value="ACYL-COA SYNTHETASE"/>
    <property type="match status" value="1"/>
</dbReference>
<proteinExistence type="inferred from homology"/>
<evidence type="ECO:0000313" key="5">
    <source>
        <dbReference type="EMBL" id="STZ58502.1"/>
    </source>
</evidence>
<dbReference type="Proteomes" id="UP000254978">
    <property type="component" value="Unassembled WGS sequence"/>
</dbReference>
<dbReference type="GO" id="GO:0050218">
    <property type="term" value="F:propionate-CoA ligase activity"/>
    <property type="evidence" value="ECO:0007669"/>
    <property type="project" value="TreeGrafter"/>
</dbReference>
<evidence type="ECO:0000259" key="3">
    <source>
        <dbReference type="Pfam" id="PF13193"/>
    </source>
</evidence>
<dbReference type="AlphaFoldDB" id="A0A378TCE5"/>